<organism evidence="2 3">
    <name type="scientific">Shinella sumterensis</name>
    <dbReference type="NCBI Taxonomy" id="1967501"/>
    <lineage>
        <taxon>Bacteria</taxon>
        <taxon>Pseudomonadati</taxon>
        <taxon>Pseudomonadota</taxon>
        <taxon>Alphaproteobacteria</taxon>
        <taxon>Hyphomicrobiales</taxon>
        <taxon>Rhizobiaceae</taxon>
        <taxon>Shinella</taxon>
    </lineage>
</organism>
<keyword evidence="3" id="KW-1185">Reference proteome</keyword>
<gene>
    <name evidence="2" type="ORF">Q9313_06190</name>
</gene>
<dbReference type="AlphaFoldDB" id="A0AA50CMB7"/>
<dbReference type="EMBL" id="CP132302">
    <property type="protein sequence ID" value="WLR98617.1"/>
    <property type="molecule type" value="Genomic_DNA"/>
</dbReference>
<accession>A0AA50CMB7</accession>
<evidence type="ECO:0000313" key="2">
    <source>
        <dbReference type="EMBL" id="WLR98617.1"/>
    </source>
</evidence>
<sequence length="387" mass="41677">MIPQPDTHDLSNLSALLAAASSTPAASKPKKPRPIPANDNRSPEVLAWPTLERLAHRGDEARVYALRHWKNLLYPGSGYIPPEPTADDKDEVAVEVRPSEAELLRAVGWTVTGSQRWEHTGRIVNTYKRADLSAAIKRHRSGAIDIVMGNLVFRNGELIEWGRTSKGKALQPVERTRGVKGGGAPGRTEAQIWAYLRAPATTPSPFTSVSLRRPLSGATAVTKMYDPLPRQAPGTKDRHGRFGVEEARAVLRAHGVDGSVAFEDLPVPATQCQDALVPGPQWIGGVKKPKPAGEISASAAPEGHVSRLVETGDYVDHLRRLLGDHAKVLDMAITDATAREIGVAMGKGRSYAEKAGPWLIDAAIDALIAADETARTFVTAEEKKIAA</sequence>
<name>A0AA50CMB7_9HYPH</name>
<feature type="region of interest" description="Disordered" evidence="1">
    <location>
        <begin position="20"/>
        <end position="42"/>
    </location>
</feature>
<evidence type="ECO:0000313" key="3">
    <source>
        <dbReference type="Proteomes" id="UP001234585"/>
    </source>
</evidence>
<dbReference type="RefSeq" id="WP_306038267.1">
    <property type="nucleotide sequence ID" value="NZ_CP132302.1"/>
</dbReference>
<protein>
    <submittedName>
        <fullName evidence="2">Uncharacterized protein</fullName>
    </submittedName>
</protein>
<dbReference type="Proteomes" id="UP001234585">
    <property type="component" value="Chromosome"/>
</dbReference>
<reference evidence="2 3" key="1">
    <citation type="submission" date="2023-08" db="EMBL/GenBank/DDBJ databases">
        <title>Pathogen: clinical or host-associated sample.</title>
        <authorList>
            <person name="Hergert J."/>
            <person name="Casey R."/>
            <person name="Wagner J."/>
            <person name="Young E.L."/>
            <person name="Oakeson K.F."/>
        </authorList>
    </citation>
    <scope>NUCLEOTIDE SEQUENCE [LARGE SCALE GENOMIC DNA]</scope>
    <source>
        <strain evidence="2 3">1760953</strain>
    </source>
</reference>
<proteinExistence type="predicted"/>
<evidence type="ECO:0000256" key="1">
    <source>
        <dbReference type="SAM" id="MobiDB-lite"/>
    </source>
</evidence>